<accession>A0A7W7FZV7</accession>
<comment type="caution">
    <text evidence="2">The sequence shown here is derived from an EMBL/GenBank/DDBJ whole genome shotgun (WGS) entry which is preliminary data.</text>
</comment>
<feature type="region of interest" description="Disordered" evidence="1">
    <location>
        <begin position="1"/>
        <end position="54"/>
    </location>
</feature>
<feature type="compositionally biased region" description="Low complexity" evidence="1">
    <location>
        <begin position="40"/>
        <end position="53"/>
    </location>
</feature>
<proteinExistence type="predicted"/>
<reference evidence="2 3" key="1">
    <citation type="submission" date="2020-08" db="EMBL/GenBank/DDBJ databases">
        <title>Sequencing the genomes of 1000 actinobacteria strains.</title>
        <authorList>
            <person name="Klenk H.-P."/>
        </authorList>
    </citation>
    <scope>NUCLEOTIDE SEQUENCE [LARGE SCALE GENOMIC DNA]</scope>
    <source>
        <strain evidence="2 3">DSM 45518</strain>
    </source>
</reference>
<feature type="compositionally biased region" description="Low complexity" evidence="1">
    <location>
        <begin position="136"/>
        <end position="150"/>
    </location>
</feature>
<evidence type="ECO:0000256" key="1">
    <source>
        <dbReference type="SAM" id="MobiDB-lite"/>
    </source>
</evidence>
<feature type="compositionally biased region" description="Basic residues" evidence="1">
    <location>
        <begin position="125"/>
        <end position="135"/>
    </location>
</feature>
<dbReference type="EMBL" id="JACHMF010000001">
    <property type="protein sequence ID" value="MBB4690969.1"/>
    <property type="molecule type" value="Genomic_DNA"/>
</dbReference>
<organism evidence="2 3">
    <name type="scientific">Paractinoplanes abujensis</name>
    <dbReference type="NCBI Taxonomy" id="882441"/>
    <lineage>
        <taxon>Bacteria</taxon>
        <taxon>Bacillati</taxon>
        <taxon>Actinomycetota</taxon>
        <taxon>Actinomycetes</taxon>
        <taxon>Micromonosporales</taxon>
        <taxon>Micromonosporaceae</taxon>
        <taxon>Paractinoplanes</taxon>
    </lineage>
</organism>
<feature type="region of interest" description="Disordered" evidence="1">
    <location>
        <begin position="277"/>
        <end position="303"/>
    </location>
</feature>
<protein>
    <submittedName>
        <fullName evidence="2">Uncharacterized protein</fullName>
    </submittedName>
</protein>
<dbReference type="Proteomes" id="UP000542742">
    <property type="component" value="Unassembled WGS sequence"/>
</dbReference>
<sequence length="303" mass="31416">MAVPDLLSRRRCSLPAEAPRHRHQASGKSTSPVGPGGTRRSGPSRSSGPAVRPCAAAPVMDAAVKTRSMPAAPASRAAAPGCLLEPAPWATGPSCCGRATQPGEDLGRRRASARGAGPRPGPARPLRRRAGRRTRSGSAQRVRESPLVPAQLPPGPPLFTGRTDESYRLAASRNAGSSPLVVAPDGPAAWANRPWPASTPSRPGFSGGRLYRDLHGKQPAAAVRALLDGEGLRPPRPASTSDAQVGLYRSLTADIVRPPSGGEPVGGGPADEIIELCGRSPPGGLMEQGWGNRPGWLRPPRGR</sequence>
<dbReference type="AlphaFoldDB" id="A0A7W7FZV7"/>
<evidence type="ECO:0000313" key="3">
    <source>
        <dbReference type="Proteomes" id="UP000542742"/>
    </source>
</evidence>
<keyword evidence="3" id="KW-1185">Reference proteome</keyword>
<evidence type="ECO:0000313" key="2">
    <source>
        <dbReference type="EMBL" id="MBB4690969.1"/>
    </source>
</evidence>
<name>A0A7W7FZV7_9ACTN</name>
<gene>
    <name evidence="2" type="ORF">BKA14_001117</name>
</gene>
<feature type="region of interest" description="Disordered" evidence="1">
    <location>
        <begin position="88"/>
        <end position="182"/>
    </location>
</feature>